<protein>
    <submittedName>
        <fullName evidence="3">Uncharacterized protein</fullName>
    </submittedName>
</protein>
<dbReference type="EMBL" id="CP066690">
    <property type="protein sequence ID" value="QQG45466.1"/>
    <property type="molecule type" value="Genomic_DNA"/>
</dbReference>
<reference evidence="3 4" key="1">
    <citation type="submission" date="2020-07" db="EMBL/GenBank/DDBJ databases">
        <title>Huge and variable diversity of episymbiotic CPR bacteria and DPANN archaea in groundwater ecosystems.</title>
        <authorList>
            <person name="He C.Y."/>
            <person name="Keren R."/>
            <person name="Whittaker M."/>
            <person name="Farag I.F."/>
            <person name="Doudna J."/>
            <person name="Cate J.H.D."/>
            <person name="Banfield J.F."/>
        </authorList>
    </citation>
    <scope>NUCLEOTIDE SEQUENCE [LARGE SCALE GENOMIC DNA]</scope>
    <source>
        <strain evidence="3">NC_groundwater_541_Ag_S-0.1um_46_50</strain>
    </source>
</reference>
<keyword evidence="2" id="KW-0472">Membrane</keyword>
<sequence>MRNIGEGDGMGKFNCGKWYILSLLDTGVVSVLVALTLIFFIKGVVFVSIPLALAGSYWLIKYIYLNRERRIFEKEFGFYPTLWGDPERDTGLGINAPLLQRIREVFRKKAEIVGAAAIEQHKAQVQAIVEGLSGTELARRLQPYDMKIRTAKREWQRLENLVGDHIIGICCRHECNFDICGLCWRDLNLTHWSAEEPYRSFRQAAQVPSKSSRTTTRAPRSRIRRPHL</sequence>
<keyword evidence="2" id="KW-0812">Transmembrane</keyword>
<evidence type="ECO:0000256" key="1">
    <source>
        <dbReference type="SAM" id="MobiDB-lite"/>
    </source>
</evidence>
<evidence type="ECO:0000313" key="4">
    <source>
        <dbReference type="Proteomes" id="UP000595618"/>
    </source>
</evidence>
<proteinExistence type="predicted"/>
<organism evidence="3 4">
    <name type="scientific">Candidatus Sungiibacteriota bacterium</name>
    <dbReference type="NCBI Taxonomy" id="2750080"/>
    <lineage>
        <taxon>Bacteria</taxon>
        <taxon>Candidatus Sungiibacteriota</taxon>
    </lineage>
</organism>
<gene>
    <name evidence="3" type="ORF">HYW89_00815</name>
</gene>
<feature type="compositionally biased region" description="Basic residues" evidence="1">
    <location>
        <begin position="219"/>
        <end position="228"/>
    </location>
</feature>
<feature type="transmembrane region" description="Helical" evidence="2">
    <location>
        <begin position="20"/>
        <end position="41"/>
    </location>
</feature>
<keyword evidence="2" id="KW-1133">Transmembrane helix</keyword>
<evidence type="ECO:0000256" key="2">
    <source>
        <dbReference type="SAM" id="Phobius"/>
    </source>
</evidence>
<feature type="compositionally biased region" description="Low complexity" evidence="1">
    <location>
        <begin position="208"/>
        <end position="218"/>
    </location>
</feature>
<dbReference type="AlphaFoldDB" id="A0A7T5UQR6"/>
<name>A0A7T5UQR6_9BACT</name>
<accession>A0A7T5UQR6</accession>
<evidence type="ECO:0000313" key="3">
    <source>
        <dbReference type="EMBL" id="QQG45466.1"/>
    </source>
</evidence>
<feature type="region of interest" description="Disordered" evidence="1">
    <location>
        <begin position="203"/>
        <end position="228"/>
    </location>
</feature>
<feature type="transmembrane region" description="Helical" evidence="2">
    <location>
        <begin position="47"/>
        <end position="65"/>
    </location>
</feature>
<dbReference type="Proteomes" id="UP000595618">
    <property type="component" value="Chromosome"/>
</dbReference>